<feature type="binding site" evidence="10">
    <location>
        <position position="105"/>
    </location>
    <ligand>
        <name>Zn(2+)</name>
        <dbReference type="ChEBI" id="CHEBI:29105"/>
    </ligand>
</feature>
<gene>
    <name evidence="13" type="primary">manA</name>
    <name evidence="13" type="ORF">ENS59_00900</name>
</gene>
<feature type="active site" evidence="9">
    <location>
        <position position="290"/>
    </location>
</feature>
<dbReference type="GO" id="GO:0008270">
    <property type="term" value="F:zinc ion binding"/>
    <property type="evidence" value="ECO:0007669"/>
    <property type="project" value="InterPro"/>
</dbReference>
<evidence type="ECO:0000256" key="9">
    <source>
        <dbReference type="PIRSR" id="PIRSR001480-1"/>
    </source>
</evidence>
<name>A0A7C3IFV8_9SPIR</name>
<dbReference type="CDD" id="cd07011">
    <property type="entry name" value="cupin_PMI_type_I_N"/>
    <property type="match status" value="1"/>
</dbReference>
<comment type="cofactor">
    <cofactor evidence="10">
        <name>Zn(2+)</name>
        <dbReference type="ChEBI" id="CHEBI:29105"/>
    </cofactor>
    <text evidence="10">Binds 1 zinc ion per subunit.</text>
</comment>
<dbReference type="SUPFAM" id="SSF51182">
    <property type="entry name" value="RmlC-like cupins"/>
    <property type="match status" value="1"/>
</dbReference>
<evidence type="ECO:0000256" key="6">
    <source>
        <dbReference type="ARBA" id="ARBA00023235"/>
    </source>
</evidence>
<keyword evidence="6 13" id="KW-0413">Isomerase</keyword>
<dbReference type="InterPro" id="IPR016305">
    <property type="entry name" value="Mannose-6-P_Isomerase"/>
</dbReference>
<organism evidence="13">
    <name type="scientific">Gracilinema caldarium</name>
    <dbReference type="NCBI Taxonomy" id="215591"/>
    <lineage>
        <taxon>Bacteria</taxon>
        <taxon>Pseudomonadati</taxon>
        <taxon>Spirochaetota</taxon>
        <taxon>Spirochaetia</taxon>
        <taxon>Spirochaetales</taxon>
        <taxon>Breznakiellaceae</taxon>
        <taxon>Gracilinema</taxon>
    </lineage>
</organism>
<evidence type="ECO:0000256" key="1">
    <source>
        <dbReference type="ARBA" id="ARBA00000757"/>
    </source>
</evidence>
<feature type="binding site" evidence="10">
    <location>
        <position position="142"/>
    </location>
    <ligand>
        <name>Zn(2+)</name>
        <dbReference type="ChEBI" id="CHEBI:29105"/>
    </ligand>
</feature>
<evidence type="ECO:0000259" key="12">
    <source>
        <dbReference type="Pfam" id="PF21621"/>
    </source>
</evidence>
<feature type="binding site" evidence="10">
    <location>
        <position position="271"/>
    </location>
    <ligand>
        <name>Zn(2+)</name>
        <dbReference type="ChEBI" id="CHEBI:29105"/>
    </ligand>
</feature>
<dbReference type="InterPro" id="IPR046457">
    <property type="entry name" value="PMI_typeI_cat"/>
</dbReference>
<comment type="similarity">
    <text evidence="2">Belongs to the mannose-6-phosphate isomerase type 1 family.</text>
</comment>
<reference evidence="13" key="1">
    <citation type="journal article" date="2020" name="mSystems">
        <title>Genome- and Community-Level Interaction Insights into Carbon Utilization and Element Cycling Functions of Hydrothermarchaeota in Hydrothermal Sediment.</title>
        <authorList>
            <person name="Zhou Z."/>
            <person name="Liu Y."/>
            <person name="Xu W."/>
            <person name="Pan J."/>
            <person name="Luo Z.H."/>
            <person name="Li M."/>
        </authorList>
    </citation>
    <scope>NUCLEOTIDE SEQUENCE [LARGE SCALE GENOMIC DNA]</scope>
    <source>
        <strain evidence="13">SpSt-503</strain>
    </source>
</reference>
<comment type="caution">
    <text evidence="13">The sequence shown here is derived from an EMBL/GenBank/DDBJ whole genome shotgun (WGS) entry which is preliminary data.</text>
</comment>
<evidence type="ECO:0000256" key="2">
    <source>
        <dbReference type="ARBA" id="ARBA00010772"/>
    </source>
</evidence>
<sequence>MDIKKEQNYFILRNPIQRYAWGSKQWIQDLLSLPDSERQLPMAELWMGAHPRSPSIALLDNKEEPLDRLIHENPSGFLGEATAEQFTTLPYLFKMLAAETPLSIQAHPDKKQAEIGFAREEAAGIPLTAENRNYKDPNHKPEIICALSPFTAMCGFREQTEIAQLLSLLDAVELGKSIEAIKNSDPKAAYQDFLRTLFSLSQERRLNLTKNIQARLPELEQKHPTYVVEWDLIKRFCALYPGDSAVISPLYLNVLSLHPGEALFLPAGILHAYVHGFGVELMANSDNVLRGGLTPKYIDVDELLRILRFEPFKPEILLPIETDGGMCTYPSPVQEFALFRIDLTKDVPRELSPGKPTILILLEGTAYIGTGQQNRELQKGMSLFLPAERATLTLTGSARIFGATIGSGIA</sequence>
<accession>A0A7C3IFV8</accession>
<evidence type="ECO:0000256" key="5">
    <source>
        <dbReference type="ARBA" id="ARBA00022833"/>
    </source>
</evidence>
<dbReference type="EC" id="5.3.1.8" evidence="3"/>
<dbReference type="PROSITE" id="PS00965">
    <property type="entry name" value="PMI_I_1"/>
    <property type="match status" value="1"/>
</dbReference>
<dbReference type="PANTHER" id="PTHR10309:SF0">
    <property type="entry name" value="MANNOSE-6-PHOSPHATE ISOMERASE"/>
    <property type="match status" value="1"/>
</dbReference>
<evidence type="ECO:0000313" key="13">
    <source>
        <dbReference type="EMBL" id="HFH28061.1"/>
    </source>
</evidence>
<dbReference type="GO" id="GO:0005829">
    <property type="term" value="C:cytosol"/>
    <property type="evidence" value="ECO:0007669"/>
    <property type="project" value="TreeGrafter"/>
</dbReference>
<evidence type="ECO:0000259" key="11">
    <source>
        <dbReference type="Pfam" id="PF20511"/>
    </source>
</evidence>
<protein>
    <recommendedName>
        <fullName evidence="3">mannose-6-phosphate isomerase</fullName>
        <ecNumber evidence="3">5.3.1.8</ecNumber>
    </recommendedName>
    <alternativeName>
        <fullName evidence="7">Phosphohexomutase</fullName>
    </alternativeName>
    <alternativeName>
        <fullName evidence="8">Phosphomannose isomerase</fullName>
    </alternativeName>
</protein>
<evidence type="ECO:0000256" key="10">
    <source>
        <dbReference type="PIRSR" id="PIRSR001480-2"/>
    </source>
</evidence>
<feature type="domain" description="Mannose-6-phosphate isomerase cupin" evidence="12">
    <location>
        <begin position="327"/>
        <end position="400"/>
    </location>
</feature>
<dbReference type="GO" id="GO:0004476">
    <property type="term" value="F:mannose-6-phosphate isomerase activity"/>
    <property type="evidence" value="ECO:0007669"/>
    <property type="project" value="UniProtKB-EC"/>
</dbReference>
<keyword evidence="4 10" id="KW-0479">Metal-binding</keyword>
<dbReference type="InterPro" id="IPR011051">
    <property type="entry name" value="RmlC_Cupin_sf"/>
</dbReference>
<dbReference type="AlphaFoldDB" id="A0A7C3IFV8"/>
<dbReference type="Pfam" id="PF20511">
    <property type="entry name" value="PMI_typeI_cat"/>
    <property type="match status" value="1"/>
</dbReference>
<dbReference type="PRINTS" id="PR00714">
    <property type="entry name" value="MAN6PISMRASE"/>
</dbReference>
<dbReference type="PANTHER" id="PTHR10309">
    <property type="entry name" value="MANNOSE-6-PHOSPHATE ISOMERASE"/>
    <property type="match status" value="1"/>
</dbReference>
<dbReference type="InterPro" id="IPR014710">
    <property type="entry name" value="RmlC-like_jellyroll"/>
</dbReference>
<dbReference type="Pfam" id="PF21621">
    <property type="entry name" value="MPI_cupin_dom"/>
    <property type="match status" value="1"/>
</dbReference>
<evidence type="ECO:0000256" key="3">
    <source>
        <dbReference type="ARBA" id="ARBA00011956"/>
    </source>
</evidence>
<proteinExistence type="inferred from homology"/>
<dbReference type="EMBL" id="DSVL01000028">
    <property type="protein sequence ID" value="HFH28061.1"/>
    <property type="molecule type" value="Genomic_DNA"/>
</dbReference>
<dbReference type="GO" id="GO:0005975">
    <property type="term" value="P:carbohydrate metabolic process"/>
    <property type="evidence" value="ECO:0007669"/>
    <property type="project" value="InterPro"/>
</dbReference>
<feature type="domain" description="Phosphomannose isomerase type I catalytic" evidence="11">
    <location>
        <begin position="11"/>
        <end position="158"/>
    </location>
</feature>
<evidence type="ECO:0000256" key="7">
    <source>
        <dbReference type="ARBA" id="ARBA00029741"/>
    </source>
</evidence>
<dbReference type="Gene3D" id="2.60.120.10">
    <property type="entry name" value="Jelly Rolls"/>
    <property type="match status" value="2"/>
</dbReference>
<dbReference type="InterPro" id="IPR049071">
    <property type="entry name" value="MPI_cupin_dom"/>
</dbReference>
<dbReference type="InterPro" id="IPR001250">
    <property type="entry name" value="Man6P_Isoase-1"/>
</dbReference>
<keyword evidence="5 10" id="KW-0862">Zinc</keyword>
<comment type="catalytic activity">
    <reaction evidence="1">
        <text>D-mannose 6-phosphate = D-fructose 6-phosphate</text>
        <dbReference type="Rhea" id="RHEA:12356"/>
        <dbReference type="ChEBI" id="CHEBI:58735"/>
        <dbReference type="ChEBI" id="CHEBI:61527"/>
        <dbReference type="EC" id="5.3.1.8"/>
    </reaction>
</comment>
<dbReference type="NCBIfam" id="TIGR00218">
    <property type="entry name" value="manA"/>
    <property type="match status" value="1"/>
</dbReference>
<dbReference type="Gene3D" id="1.10.441.10">
    <property type="entry name" value="Phosphomannose Isomerase, domain 2"/>
    <property type="match status" value="1"/>
</dbReference>
<evidence type="ECO:0000256" key="4">
    <source>
        <dbReference type="ARBA" id="ARBA00022723"/>
    </source>
</evidence>
<dbReference type="GO" id="GO:0009298">
    <property type="term" value="P:GDP-mannose biosynthetic process"/>
    <property type="evidence" value="ECO:0007669"/>
    <property type="project" value="InterPro"/>
</dbReference>
<feature type="binding site" evidence="10">
    <location>
        <position position="107"/>
    </location>
    <ligand>
        <name>Zn(2+)</name>
        <dbReference type="ChEBI" id="CHEBI:29105"/>
    </ligand>
</feature>
<dbReference type="InterPro" id="IPR018050">
    <property type="entry name" value="Pmannose_isomerase-type1_CS"/>
</dbReference>
<evidence type="ECO:0000256" key="8">
    <source>
        <dbReference type="ARBA" id="ARBA00030762"/>
    </source>
</evidence>
<dbReference type="PIRSF" id="PIRSF001480">
    <property type="entry name" value="Mannose-6-phosphate_isomerase"/>
    <property type="match status" value="1"/>
</dbReference>